<dbReference type="InterPro" id="IPR029057">
    <property type="entry name" value="PRTase-like"/>
</dbReference>
<reference evidence="1 2" key="1">
    <citation type="submission" date="2017-06" db="EMBL/GenBank/DDBJ databases">
        <authorList>
            <person name="Kim H.J."/>
            <person name="Triplett B.A."/>
        </authorList>
    </citation>
    <scope>NUCLEOTIDE SEQUENCE [LARGE SCALE GENOMIC DNA]</scope>
    <source>
        <strain evidence="1 2">DSM 25597</strain>
    </source>
</reference>
<accession>A0A239AEG0</accession>
<protein>
    <recommendedName>
        <fullName evidence="3">Phosphoribosyl transferase domain-containing protein</fullName>
    </recommendedName>
</protein>
<evidence type="ECO:0000313" key="1">
    <source>
        <dbReference type="EMBL" id="SNR93434.1"/>
    </source>
</evidence>
<dbReference type="InterPro" id="IPR000836">
    <property type="entry name" value="PRTase_dom"/>
</dbReference>
<dbReference type="Gene3D" id="3.40.50.2020">
    <property type="match status" value="1"/>
</dbReference>
<dbReference type="SUPFAM" id="SSF53271">
    <property type="entry name" value="PRTase-like"/>
    <property type="match status" value="1"/>
</dbReference>
<dbReference type="Proteomes" id="UP000198379">
    <property type="component" value="Unassembled WGS sequence"/>
</dbReference>
<dbReference type="AlphaFoldDB" id="A0A239AEG0"/>
<evidence type="ECO:0000313" key="2">
    <source>
        <dbReference type="Proteomes" id="UP000198379"/>
    </source>
</evidence>
<name>A0A239AEG0_9FLAO</name>
<dbReference type="CDD" id="cd06223">
    <property type="entry name" value="PRTases_typeI"/>
    <property type="match status" value="1"/>
</dbReference>
<dbReference type="EMBL" id="FZNY01000004">
    <property type="protein sequence ID" value="SNR93434.1"/>
    <property type="molecule type" value="Genomic_DNA"/>
</dbReference>
<sequence>MLSSIDFATMLEFSTNGENELAIMSRKICGSIKAGNSSIINRMISHIEKLEEDHPIRLMFNDNSILVPVPRSTPLIEGALFPTKILAEHLVRKGFGVRVEELIERKKKVPKSSSFSRASDRPSCNTHYKSLKTKNPIAFVNKIILIDDVFTLGRTSFACARKLEETYPDAEIFVFTAMRTRGFVKELKTIVKPSYKTMKYNATYDKVSLPD</sequence>
<dbReference type="RefSeq" id="WP_089372138.1">
    <property type="nucleotide sequence ID" value="NZ_BMEP01000007.1"/>
</dbReference>
<keyword evidence="2" id="KW-1185">Reference proteome</keyword>
<gene>
    <name evidence="1" type="ORF">SAMN06265376_104337</name>
</gene>
<proteinExistence type="predicted"/>
<dbReference type="OrthoDB" id="7849158at2"/>
<evidence type="ECO:0008006" key="3">
    <source>
        <dbReference type="Google" id="ProtNLM"/>
    </source>
</evidence>
<organism evidence="1 2">
    <name type="scientific">Dokdonia pacifica</name>
    <dbReference type="NCBI Taxonomy" id="1627892"/>
    <lineage>
        <taxon>Bacteria</taxon>
        <taxon>Pseudomonadati</taxon>
        <taxon>Bacteroidota</taxon>
        <taxon>Flavobacteriia</taxon>
        <taxon>Flavobacteriales</taxon>
        <taxon>Flavobacteriaceae</taxon>
        <taxon>Dokdonia</taxon>
    </lineage>
</organism>